<dbReference type="InterPro" id="IPR001189">
    <property type="entry name" value="Mn/Fe_SOD"/>
</dbReference>
<keyword evidence="2 6" id="KW-0479">Metal-binding</keyword>
<evidence type="ECO:0000256" key="4">
    <source>
        <dbReference type="ARBA" id="ARBA00023004"/>
    </source>
</evidence>
<keyword evidence="4" id="KW-0408">Iron</keyword>
<evidence type="ECO:0000313" key="11">
    <source>
        <dbReference type="Proteomes" id="UP000594042"/>
    </source>
</evidence>
<dbReference type="PANTHER" id="PTHR42769:SF3">
    <property type="entry name" value="SUPEROXIDE DISMUTASE [FE] 2, CHLOROPLASTIC"/>
    <property type="match status" value="1"/>
</dbReference>
<organism evidence="10 11">
    <name type="scientific">Coprobacter secundus subsp. similis</name>
    <dbReference type="NCBI Taxonomy" id="2751153"/>
    <lineage>
        <taxon>Bacteria</taxon>
        <taxon>Pseudomonadati</taxon>
        <taxon>Bacteroidota</taxon>
        <taxon>Bacteroidia</taxon>
        <taxon>Bacteroidales</taxon>
        <taxon>Barnesiellaceae</taxon>
        <taxon>Coprobacter</taxon>
    </lineage>
</organism>
<comment type="catalytic activity">
    <reaction evidence="5 7">
        <text>2 superoxide + 2 H(+) = H2O2 + O2</text>
        <dbReference type="Rhea" id="RHEA:20696"/>
        <dbReference type="ChEBI" id="CHEBI:15378"/>
        <dbReference type="ChEBI" id="CHEBI:15379"/>
        <dbReference type="ChEBI" id="CHEBI:16240"/>
        <dbReference type="ChEBI" id="CHEBI:18421"/>
        <dbReference type="EC" id="1.15.1.1"/>
    </reaction>
</comment>
<proteinExistence type="inferred from homology"/>
<dbReference type="GO" id="GO:0046872">
    <property type="term" value="F:metal ion binding"/>
    <property type="evidence" value="ECO:0007669"/>
    <property type="project" value="UniProtKB-KW"/>
</dbReference>
<evidence type="ECO:0000256" key="7">
    <source>
        <dbReference type="RuleBase" id="RU000414"/>
    </source>
</evidence>
<dbReference type="Pfam" id="PF02777">
    <property type="entry name" value="Sod_Fe_C"/>
    <property type="match status" value="1"/>
</dbReference>
<dbReference type="PROSITE" id="PS00088">
    <property type="entry name" value="SOD_MN"/>
    <property type="match status" value="1"/>
</dbReference>
<dbReference type="SUPFAM" id="SSF46609">
    <property type="entry name" value="Fe,Mn superoxide dismutase (SOD), N-terminal domain"/>
    <property type="match status" value="1"/>
</dbReference>
<gene>
    <name evidence="10" type="ORF">Cop2CBH44_27970</name>
</gene>
<dbReference type="PRINTS" id="PR01703">
    <property type="entry name" value="MNSODISMTASE"/>
</dbReference>
<sequence>MKYELPKLPYAENALEPVISKRTVEFHWGKHEQTYINNLNKLIEGAKFENASLESIIKEADGALFNNASQAWNHIFYFFSFSPDGAREPKGEIEKAIKEQWGTVEHFKKEFVDTGVAQFGSGWVWLVKNKNGKLEIIKTGNAGNPMTDGHTPLLTFDVWEHAYYLDYQNRRADHLHELWKIVDWSIVEKRYL</sequence>
<dbReference type="InterPro" id="IPR036324">
    <property type="entry name" value="Mn/Fe_SOD_N_sf"/>
</dbReference>
<evidence type="ECO:0000256" key="6">
    <source>
        <dbReference type="PIRSR" id="PIRSR000349-1"/>
    </source>
</evidence>
<protein>
    <recommendedName>
        <fullName evidence="7">Superoxide dismutase</fullName>
        <ecNumber evidence="7">1.15.1.1</ecNumber>
    </recommendedName>
</protein>
<dbReference type="EC" id="1.15.1.1" evidence="7"/>
<dbReference type="Gene3D" id="3.55.40.20">
    <property type="entry name" value="Iron/manganese superoxide dismutase, C-terminal domain"/>
    <property type="match status" value="1"/>
</dbReference>
<name>A0A7G1I143_9BACT</name>
<feature type="binding site" evidence="6">
    <location>
        <position position="74"/>
    </location>
    <ligand>
        <name>Mn(2+)</name>
        <dbReference type="ChEBI" id="CHEBI:29035"/>
    </ligand>
</feature>
<evidence type="ECO:0000256" key="2">
    <source>
        <dbReference type="ARBA" id="ARBA00022723"/>
    </source>
</evidence>
<dbReference type="InterPro" id="IPR019833">
    <property type="entry name" value="Mn/Fe_SOD_BS"/>
</dbReference>
<dbReference type="EMBL" id="AP023322">
    <property type="protein sequence ID" value="BCI64444.1"/>
    <property type="molecule type" value="Genomic_DNA"/>
</dbReference>
<dbReference type="PIRSF" id="PIRSF000349">
    <property type="entry name" value="SODismutase"/>
    <property type="match status" value="1"/>
</dbReference>
<dbReference type="FunFam" id="3.55.40.20:FF:000001">
    <property type="entry name" value="Superoxide dismutase"/>
    <property type="match status" value="1"/>
</dbReference>
<dbReference type="Gene3D" id="1.10.287.990">
    <property type="entry name" value="Fe,Mn superoxide dismutase (SOD) domain"/>
    <property type="match status" value="1"/>
</dbReference>
<dbReference type="GO" id="GO:0005737">
    <property type="term" value="C:cytoplasm"/>
    <property type="evidence" value="ECO:0007669"/>
    <property type="project" value="UniProtKB-ARBA"/>
</dbReference>
<evidence type="ECO:0000256" key="5">
    <source>
        <dbReference type="ARBA" id="ARBA00049204"/>
    </source>
</evidence>
<dbReference type="Pfam" id="PF00081">
    <property type="entry name" value="Sod_Fe_N"/>
    <property type="match status" value="1"/>
</dbReference>
<dbReference type="GO" id="GO:0004784">
    <property type="term" value="F:superoxide dismutase activity"/>
    <property type="evidence" value="ECO:0007669"/>
    <property type="project" value="UniProtKB-EC"/>
</dbReference>
<keyword evidence="11" id="KW-1185">Reference proteome</keyword>
<comment type="function">
    <text evidence="7">Destroys radicals which are normally produced within the cells and which are toxic to biological systems.</text>
</comment>
<feature type="binding site" evidence="6">
    <location>
        <position position="161"/>
    </location>
    <ligand>
        <name>Mn(2+)</name>
        <dbReference type="ChEBI" id="CHEBI:29035"/>
    </ligand>
</feature>
<dbReference type="AlphaFoldDB" id="A0A7G1I143"/>
<dbReference type="InterPro" id="IPR019831">
    <property type="entry name" value="Mn/Fe_SOD_N"/>
</dbReference>
<feature type="binding site" evidence="6">
    <location>
        <position position="27"/>
    </location>
    <ligand>
        <name>Mn(2+)</name>
        <dbReference type="ChEBI" id="CHEBI:29035"/>
    </ligand>
</feature>
<dbReference type="FunFam" id="1.10.287.990:FF:000002">
    <property type="entry name" value="Superoxide dismutase"/>
    <property type="match status" value="1"/>
</dbReference>
<dbReference type="PANTHER" id="PTHR42769">
    <property type="entry name" value="SUPEROXIDE DISMUTASE"/>
    <property type="match status" value="1"/>
</dbReference>
<dbReference type="KEGG" id="copr:Cop2CBH44_27970"/>
<evidence type="ECO:0000256" key="1">
    <source>
        <dbReference type="ARBA" id="ARBA00008714"/>
    </source>
</evidence>
<accession>A0A7G1I143</accession>
<evidence type="ECO:0000256" key="3">
    <source>
        <dbReference type="ARBA" id="ARBA00023002"/>
    </source>
</evidence>
<feature type="domain" description="Manganese/iron superoxide dismutase N-terminal" evidence="8">
    <location>
        <begin position="2"/>
        <end position="80"/>
    </location>
</feature>
<comment type="similarity">
    <text evidence="1 7">Belongs to the iron/manganese superoxide dismutase family.</text>
</comment>
<keyword evidence="3 7" id="KW-0560">Oxidoreductase</keyword>
<dbReference type="Proteomes" id="UP000594042">
    <property type="component" value="Chromosome"/>
</dbReference>
<dbReference type="InterPro" id="IPR019832">
    <property type="entry name" value="Mn/Fe_SOD_C"/>
</dbReference>
<evidence type="ECO:0000313" key="10">
    <source>
        <dbReference type="EMBL" id="BCI64444.1"/>
    </source>
</evidence>
<dbReference type="InterPro" id="IPR036314">
    <property type="entry name" value="SOD_C_sf"/>
</dbReference>
<dbReference type="SUPFAM" id="SSF54719">
    <property type="entry name" value="Fe,Mn superoxide dismutase (SOD), C-terminal domain"/>
    <property type="match status" value="1"/>
</dbReference>
<evidence type="ECO:0000259" key="8">
    <source>
        <dbReference type="Pfam" id="PF00081"/>
    </source>
</evidence>
<evidence type="ECO:0000259" key="9">
    <source>
        <dbReference type="Pfam" id="PF02777"/>
    </source>
</evidence>
<feature type="binding site" evidence="6">
    <location>
        <position position="157"/>
    </location>
    <ligand>
        <name>Mn(2+)</name>
        <dbReference type="ChEBI" id="CHEBI:29035"/>
    </ligand>
</feature>
<reference evidence="11" key="1">
    <citation type="submission" date="2020-07" db="EMBL/GenBank/DDBJ databases">
        <title>Complete genome sequencing of Coprobacter sp. strain 2CBH44.</title>
        <authorList>
            <person name="Sakamoto M."/>
            <person name="Murakami T."/>
            <person name="Mori H."/>
        </authorList>
    </citation>
    <scope>NUCLEOTIDE SEQUENCE [LARGE SCALE GENOMIC DNA]</scope>
    <source>
        <strain evidence="11">2CBH44</strain>
    </source>
</reference>
<feature type="domain" description="Manganese/iron superoxide dismutase C-terminal" evidence="9">
    <location>
        <begin position="89"/>
        <end position="190"/>
    </location>
</feature>
<dbReference type="RefSeq" id="WP_021931809.1">
    <property type="nucleotide sequence ID" value="NZ_AP023322.1"/>
</dbReference>